<sequence>MGNSEKGKKIVLLLIIFSLLMTATPIVILANKIQPFVLGIPFFAFWNIFWPFMLFVLVVVYSKIVDSKPDEQ</sequence>
<dbReference type="EMBL" id="JACXAI010000024">
    <property type="protein sequence ID" value="MBD1382024.1"/>
    <property type="molecule type" value="Genomic_DNA"/>
</dbReference>
<comment type="caution">
    <text evidence="2">The sequence shown here is derived from an EMBL/GenBank/DDBJ whole genome shotgun (WGS) entry which is preliminary data.</text>
</comment>
<evidence type="ECO:0008006" key="4">
    <source>
        <dbReference type="Google" id="ProtNLM"/>
    </source>
</evidence>
<dbReference type="Proteomes" id="UP000626844">
    <property type="component" value="Unassembled WGS sequence"/>
</dbReference>
<feature type="transmembrane region" description="Helical" evidence="1">
    <location>
        <begin position="12"/>
        <end position="30"/>
    </location>
</feature>
<keyword evidence="1" id="KW-1133">Transmembrane helix</keyword>
<reference evidence="2" key="1">
    <citation type="submission" date="2020-09" db="EMBL/GenBank/DDBJ databases">
        <title>A novel bacterium of genus Bacillus, isolated from South China Sea.</title>
        <authorList>
            <person name="Huang H."/>
            <person name="Mo K."/>
            <person name="Hu Y."/>
        </authorList>
    </citation>
    <scope>NUCLEOTIDE SEQUENCE</scope>
    <source>
        <strain evidence="2">IB182487</strain>
    </source>
</reference>
<evidence type="ECO:0000313" key="2">
    <source>
        <dbReference type="EMBL" id="MBD1382024.1"/>
    </source>
</evidence>
<name>A0A926S2H8_9BACI</name>
<accession>A0A926S2H8</accession>
<feature type="transmembrane region" description="Helical" evidence="1">
    <location>
        <begin position="36"/>
        <end position="61"/>
    </location>
</feature>
<keyword evidence="1" id="KW-0472">Membrane</keyword>
<dbReference type="AlphaFoldDB" id="A0A926S2H8"/>
<organism evidence="2 3">
    <name type="scientific">Metabacillus arenae</name>
    <dbReference type="NCBI Taxonomy" id="2771434"/>
    <lineage>
        <taxon>Bacteria</taxon>
        <taxon>Bacillati</taxon>
        <taxon>Bacillota</taxon>
        <taxon>Bacilli</taxon>
        <taxon>Bacillales</taxon>
        <taxon>Bacillaceae</taxon>
        <taxon>Metabacillus</taxon>
    </lineage>
</organism>
<evidence type="ECO:0000256" key="1">
    <source>
        <dbReference type="SAM" id="Phobius"/>
    </source>
</evidence>
<keyword evidence="1" id="KW-0812">Transmembrane</keyword>
<keyword evidence="3" id="KW-1185">Reference proteome</keyword>
<protein>
    <recommendedName>
        <fullName evidence="4">DUF3311 domain-containing protein</fullName>
    </recommendedName>
</protein>
<proteinExistence type="predicted"/>
<dbReference type="RefSeq" id="WP_191159795.1">
    <property type="nucleotide sequence ID" value="NZ_JACXAI010000024.1"/>
</dbReference>
<evidence type="ECO:0000313" key="3">
    <source>
        <dbReference type="Proteomes" id="UP000626844"/>
    </source>
</evidence>
<gene>
    <name evidence="2" type="ORF">IC621_17485</name>
</gene>